<dbReference type="Proteomes" id="UP000816034">
    <property type="component" value="Unassembled WGS sequence"/>
</dbReference>
<protein>
    <recommendedName>
        <fullName evidence="8">Structural maintenance of chromosomes protein</fullName>
    </recommendedName>
</protein>
<dbReference type="Gene3D" id="3.30.70.1620">
    <property type="match status" value="1"/>
</dbReference>
<evidence type="ECO:0000256" key="2">
    <source>
        <dbReference type="SAM" id="Coils"/>
    </source>
</evidence>
<feature type="coiled-coil region" evidence="2">
    <location>
        <begin position="675"/>
        <end position="829"/>
    </location>
</feature>
<dbReference type="GO" id="GO:0005694">
    <property type="term" value="C:chromosome"/>
    <property type="evidence" value="ECO:0007669"/>
    <property type="project" value="InterPro"/>
</dbReference>
<evidence type="ECO:0000313" key="7">
    <source>
        <dbReference type="Proteomes" id="UP000816034"/>
    </source>
</evidence>
<dbReference type="EMBL" id="PYSW02000039">
    <property type="protein sequence ID" value="KAG2375372.1"/>
    <property type="molecule type" value="Genomic_DNA"/>
</dbReference>
<keyword evidence="1 2" id="KW-0175">Coiled coil</keyword>
<proteinExistence type="predicted"/>
<feature type="coiled-coil region" evidence="2">
    <location>
        <begin position="292"/>
        <end position="376"/>
    </location>
</feature>
<dbReference type="GO" id="GO:0005524">
    <property type="term" value="F:ATP binding"/>
    <property type="evidence" value="ECO:0007669"/>
    <property type="project" value="InterPro"/>
</dbReference>
<organism evidence="6 7">
    <name type="scientific">Naegleria lovaniensis</name>
    <name type="common">Amoeba</name>
    <dbReference type="NCBI Taxonomy" id="51637"/>
    <lineage>
        <taxon>Eukaryota</taxon>
        <taxon>Discoba</taxon>
        <taxon>Heterolobosea</taxon>
        <taxon>Tetramitia</taxon>
        <taxon>Eutetramitia</taxon>
        <taxon>Vahlkampfiidae</taxon>
        <taxon>Naegleria</taxon>
    </lineage>
</organism>
<dbReference type="Gene3D" id="1.20.1060.20">
    <property type="match status" value="1"/>
</dbReference>
<dbReference type="InterPro" id="IPR036277">
    <property type="entry name" value="SMC_hinge_sf"/>
</dbReference>
<feature type="coiled-coil region" evidence="2">
    <location>
        <begin position="424"/>
        <end position="465"/>
    </location>
</feature>
<dbReference type="Gene3D" id="3.40.50.300">
    <property type="entry name" value="P-loop containing nucleotide triphosphate hydrolases"/>
    <property type="match status" value="2"/>
</dbReference>
<evidence type="ECO:0008006" key="8">
    <source>
        <dbReference type="Google" id="ProtNLM"/>
    </source>
</evidence>
<dbReference type="SUPFAM" id="SSF52540">
    <property type="entry name" value="P-loop containing nucleoside triphosphate hydrolases"/>
    <property type="match status" value="2"/>
</dbReference>
<dbReference type="GO" id="GO:0051276">
    <property type="term" value="P:chromosome organization"/>
    <property type="evidence" value="ECO:0007669"/>
    <property type="project" value="InterPro"/>
</dbReference>
<dbReference type="RefSeq" id="XP_044544546.1">
    <property type="nucleotide sequence ID" value="XM_044700243.1"/>
</dbReference>
<dbReference type="AlphaFoldDB" id="A0AA88GGX4"/>
<feature type="compositionally biased region" description="Basic and acidic residues" evidence="3">
    <location>
        <begin position="100"/>
        <end position="110"/>
    </location>
</feature>
<feature type="region of interest" description="Disordered" evidence="3">
    <location>
        <begin position="93"/>
        <end position="119"/>
    </location>
</feature>
<sequence length="1135" mass="130876">MFLHKVYMSGFKSYSQSAPKLVEFIQGVNCLVGPNGKGKSNIVDAICFALGFDIKQLRVSKLDDLLTTRGEEKEPYAHVQLIFSRCSSETVSEEGNFQPLKEKERNHSEDLMEDEQDEQTLQQTLPKTTTSTIEGECSKQHELSVTIFKNKNARKYKLDGKHVSLREVQSFLFKNGLRNCANYVILQNQVIALSFKDPKKLAEMITDESGGLNFQQKVEKALHDLEVWKGTEKHIKQQIDKLKKVIEEDMRRIKLVQEKQSVEADLRQARIAVKLSRKTELEGKVALKLEEQKNVHQTMVKLQDEINEIELNIDIDPLSKCDDNTNATGECLEELDLKEKNRQDLEFNLDLIQEEISQLEEKRKQLLLAFQEQTQLDHSRKHRFQELTQNKAVLDARLLAIEVVMKSSSQGEITHTPQQLATELKLAEQSIDSLNASVQRLTNLVNTIESEKSNAESLVHQLENGISSFQGGSNASLDEAQRSLSQMRDYLTAHEGKLRVLKSNHSYLTQILHSHELDLFPNSTLINKITLNPNTESYLLALFVIAGRNIFNIITRTTDEAEQVLVKYTSLKRQCVIWPMDRLDATPQRKKIDIQRKLRQRNDLEFFLPMDLIQFDPEIETAVQRCFGDFVISSSNDMSKKLLELGISSVTLDGVKHIPGRIIGGDFSRQNSTNIISQKLRLQSAEKQMKEEEEIVEQVKLRVHEQEKLTREIASLQQMTHRLKLERERLDKLNKQKHNLQQRISKETIEIEELKVKKIYIEEQLNSNNAVQRMKSEHEQLTMEKETILDEIEEIEQQQEGEKISHNHLQEIELEVSKMKEKEQHLKDDLGNCLTRIEELSKRYETMKKHQEEGKTKSKKLLQRKLEIEKSLKAMEQLEKSLFQEITSFQKEISSIEQATSLELYDHDNAMNTKSVEELEVIIANLEKKFSKLKKKAKNLLIDSNDVERKQQTLNNSLNRVEWIKTSCDQLKEGIAQGQQIVDRYNQIAFEKISSLFIKYTSMMLANKECHLAMVGEKVSEGIEFIVKHKSNMQRNSILPRSKSNESQQASQSPIPLNQLSGGEKTMLSLAFLFALATFKNSMFYILDEIDANLDEEKQKIVARILTTMFKDKQQVIMISHNSALQSEADRIVHI</sequence>
<dbReference type="SUPFAM" id="SSF75553">
    <property type="entry name" value="Smc hinge domain"/>
    <property type="match status" value="1"/>
</dbReference>
<dbReference type="InterPro" id="IPR027417">
    <property type="entry name" value="P-loop_NTPase"/>
</dbReference>
<feature type="domain" description="RecF/RecN/SMC N-terminal" evidence="4">
    <location>
        <begin position="2"/>
        <end position="1134"/>
    </location>
</feature>
<gene>
    <name evidence="6" type="ORF">C9374_009995</name>
</gene>
<dbReference type="InterPro" id="IPR003395">
    <property type="entry name" value="RecF/RecN/SMC_N"/>
</dbReference>
<evidence type="ECO:0000256" key="3">
    <source>
        <dbReference type="SAM" id="MobiDB-lite"/>
    </source>
</evidence>
<evidence type="ECO:0000259" key="5">
    <source>
        <dbReference type="Pfam" id="PF06470"/>
    </source>
</evidence>
<dbReference type="PANTHER" id="PTHR43977">
    <property type="entry name" value="STRUCTURAL MAINTENANCE OF CHROMOSOMES PROTEIN 3"/>
    <property type="match status" value="1"/>
</dbReference>
<evidence type="ECO:0000313" key="6">
    <source>
        <dbReference type="EMBL" id="KAG2375372.1"/>
    </source>
</evidence>
<feature type="domain" description="SMC hinge" evidence="5">
    <location>
        <begin position="536"/>
        <end position="637"/>
    </location>
</feature>
<keyword evidence="7" id="KW-1185">Reference proteome</keyword>
<reference evidence="6 7" key="1">
    <citation type="journal article" date="2018" name="BMC Genomics">
        <title>The genome of Naegleria lovaniensis, the basis for a comparative approach to unravel pathogenicity factors of the human pathogenic amoeba N. fowleri.</title>
        <authorList>
            <person name="Liechti N."/>
            <person name="Schurch N."/>
            <person name="Bruggmann R."/>
            <person name="Wittwer M."/>
        </authorList>
    </citation>
    <scope>NUCLEOTIDE SEQUENCE [LARGE SCALE GENOMIC DNA]</scope>
    <source>
        <strain evidence="6 7">ATCC 30569</strain>
    </source>
</reference>
<dbReference type="GeneID" id="68102449"/>
<feature type="coiled-coil region" evidence="2">
    <location>
        <begin position="916"/>
        <end position="943"/>
    </location>
</feature>
<evidence type="ECO:0000256" key="1">
    <source>
        <dbReference type="ARBA" id="ARBA00023054"/>
    </source>
</evidence>
<accession>A0AA88GGX4</accession>
<name>A0AA88GGX4_NAELO</name>
<dbReference type="Pfam" id="PF06470">
    <property type="entry name" value="SMC_hinge"/>
    <property type="match status" value="1"/>
</dbReference>
<dbReference type="Pfam" id="PF02463">
    <property type="entry name" value="SMC_N"/>
    <property type="match status" value="1"/>
</dbReference>
<comment type="caution">
    <text evidence="6">The sequence shown here is derived from an EMBL/GenBank/DDBJ whole genome shotgun (WGS) entry which is preliminary data.</text>
</comment>
<dbReference type="InterPro" id="IPR010935">
    <property type="entry name" value="SMC_hinge"/>
</dbReference>
<evidence type="ECO:0000259" key="4">
    <source>
        <dbReference type="Pfam" id="PF02463"/>
    </source>
</evidence>